<protein>
    <submittedName>
        <fullName evidence="4">Phosphorelay protein</fullName>
    </submittedName>
</protein>
<dbReference type="EMBL" id="JAVRIF010000002">
    <property type="protein sequence ID" value="MDT0603157.1"/>
    <property type="molecule type" value="Genomic_DNA"/>
</dbReference>
<accession>A0ABU2ZZ13</accession>
<dbReference type="InterPro" id="IPR008207">
    <property type="entry name" value="Sig_transdc_His_kin_Hpt_dom"/>
</dbReference>
<organism evidence="4 5">
    <name type="scientific">Thalassotalea castellviae</name>
    <dbReference type="NCBI Taxonomy" id="3075612"/>
    <lineage>
        <taxon>Bacteria</taxon>
        <taxon>Pseudomonadati</taxon>
        <taxon>Pseudomonadota</taxon>
        <taxon>Gammaproteobacteria</taxon>
        <taxon>Alteromonadales</taxon>
        <taxon>Colwelliaceae</taxon>
        <taxon>Thalassotalea</taxon>
    </lineage>
</organism>
<evidence type="ECO:0000256" key="2">
    <source>
        <dbReference type="PROSITE-ProRule" id="PRU00110"/>
    </source>
</evidence>
<feature type="modified residue" description="Phosphohistidine" evidence="2">
    <location>
        <position position="59"/>
    </location>
</feature>
<keyword evidence="2" id="KW-0597">Phosphoprotein</keyword>
<feature type="domain" description="HPt" evidence="3">
    <location>
        <begin position="20"/>
        <end position="115"/>
    </location>
</feature>
<dbReference type="RefSeq" id="WP_311578742.1">
    <property type="nucleotide sequence ID" value="NZ_JAVRIF010000002.1"/>
</dbReference>
<keyword evidence="1" id="KW-0902">Two-component regulatory system</keyword>
<evidence type="ECO:0000256" key="1">
    <source>
        <dbReference type="ARBA" id="ARBA00023012"/>
    </source>
</evidence>
<name>A0ABU2ZZ13_9GAMM</name>
<reference evidence="4 5" key="1">
    <citation type="submission" date="2023-09" db="EMBL/GenBank/DDBJ databases">
        <authorList>
            <person name="Rey-Velasco X."/>
        </authorList>
    </citation>
    <scope>NUCLEOTIDE SEQUENCE [LARGE SCALE GENOMIC DNA]</scope>
    <source>
        <strain evidence="4 5">W431</strain>
    </source>
</reference>
<evidence type="ECO:0000313" key="4">
    <source>
        <dbReference type="EMBL" id="MDT0603157.1"/>
    </source>
</evidence>
<keyword evidence="5" id="KW-1185">Reference proteome</keyword>
<sequence length="116" mass="12800">MNNINGLDTDLLAGYVENLGKDIVQQMLDLYIQQSVVYLKDINEAMIACSQSLWQESCHKMKGATGSVGLTSVHAKLVAIEKSTDAWDVKKTYTKELEALNLAAIDSFSAWLSEQS</sequence>
<dbReference type="PROSITE" id="PS50894">
    <property type="entry name" value="HPT"/>
    <property type="match status" value="1"/>
</dbReference>
<proteinExistence type="predicted"/>
<gene>
    <name evidence="4" type="ORF">RM573_06080</name>
</gene>
<dbReference type="Proteomes" id="UP001266357">
    <property type="component" value="Unassembled WGS sequence"/>
</dbReference>
<dbReference type="InterPro" id="IPR036641">
    <property type="entry name" value="HPT_dom_sf"/>
</dbReference>
<comment type="caution">
    <text evidence="4">The sequence shown here is derived from an EMBL/GenBank/DDBJ whole genome shotgun (WGS) entry which is preliminary data.</text>
</comment>
<dbReference type="Gene3D" id="1.20.120.160">
    <property type="entry name" value="HPT domain"/>
    <property type="match status" value="1"/>
</dbReference>
<dbReference type="SUPFAM" id="SSF47226">
    <property type="entry name" value="Histidine-containing phosphotransfer domain, HPT domain"/>
    <property type="match status" value="1"/>
</dbReference>
<evidence type="ECO:0000313" key="5">
    <source>
        <dbReference type="Proteomes" id="UP001266357"/>
    </source>
</evidence>
<evidence type="ECO:0000259" key="3">
    <source>
        <dbReference type="PROSITE" id="PS50894"/>
    </source>
</evidence>